<dbReference type="PATRIC" id="fig|1305737.6.peg.1943"/>
<feature type="transmembrane region" description="Helical" evidence="1">
    <location>
        <begin position="12"/>
        <end position="33"/>
    </location>
</feature>
<evidence type="ECO:0000313" key="2">
    <source>
        <dbReference type="EMBL" id="KPQ17534.1"/>
    </source>
</evidence>
<dbReference type="STRING" id="1305737.GCA_000526355_02902"/>
<dbReference type="Proteomes" id="UP000050421">
    <property type="component" value="Unassembled WGS sequence"/>
</dbReference>
<keyword evidence="1" id="KW-0812">Transmembrane</keyword>
<comment type="caution">
    <text evidence="2">The sequence shown here is derived from an EMBL/GenBank/DDBJ whole genome shotgun (WGS) entry which is preliminary data.</text>
</comment>
<protein>
    <submittedName>
        <fullName evidence="2">Uncharacterized protein</fullName>
    </submittedName>
</protein>
<keyword evidence="1" id="KW-1133">Transmembrane helix</keyword>
<sequence length="192" mass="22443">MPSKDPILTPELLKIIKIFGLASILLVVVFSFFDSYRANNSGEDRTFRMTSASRLYFLNLKAINYVRENRSDAGMVLYRHNGFGLESEEATLILVLILNSQKDESYLYLEPKNIDWPIRLSFEENGQTRLLNFENGNKFDHLEQVTQLQKLLDEEVKLFLLDEDQKILLWSSESEKEAVKSTFEDYFRIIEN</sequence>
<dbReference type="OrthoDB" id="837183at2"/>
<dbReference type="AlphaFoldDB" id="A0A0P7YPS3"/>
<name>A0A0P7YPS3_9BACT</name>
<organism evidence="2 3">
    <name type="scientific">Algoriphagus marincola HL-49</name>
    <dbReference type="NCBI Taxonomy" id="1305737"/>
    <lineage>
        <taxon>Bacteria</taxon>
        <taxon>Pseudomonadati</taxon>
        <taxon>Bacteroidota</taxon>
        <taxon>Cytophagia</taxon>
        <taxon>Cytophagales</taxon>
        <taxon>Cyclobacteriaceae</taxon>
        <taxon>Algoriphagus</taxon>
    </lineage>
</organism>
<dbReference type="EMBL" id="LJXT01000030">
    <property type="protein sequence ID" value="KPQ17534.1"/>
    <property type="molecule type" value="Genomic_DNA"/>
</dbReference>
<keyword evidence="1" id="KW-0472">Membrane</keyword>
<accession>A0A0P7YPS3</accession>
<evidence type="ECO:0000256" key="1">
    <source>
        <dbReference type="SAM" id="Phobius"/>
    </source>
</evidence>
<gene>
    <name evidence="2" type="ORF">HLUCCX10_06390</name>
</gene>
<reference evidence="2 3" key="1">
    <citation type="submission" date="2015-09" db="EMBL/GenBank/DDBJ databases">
        <title>Identification and resolution of microdiversity through metagenomic sequencing of parallel consortia.</title>
        <authorList>
            <person name="Nelson W.C."/>
            <person name="Romine M.F."/>
            <person name="Lindemann S.R."/>
        </authorList>
    </citation>
    <scope>NUCLEOTIDE SEQUENCE [LARGE SCALE GENOMIC DNA]</scope>
    <source>
        <strain evidence="2">HL-49</strain>
    </source>
</reference>
<evidence type="ECO:0000313" key="3">
    <source>
        <dbReference type="Proteomes" id="UP000050421"/>
    </source>
</evidence>
<proteinExistence type="predicted"/>